<dbReference type="EMBL" id="CAEZSU010000115">
    <property type="protein sequence ID" value="CAB4554769.1"/>
    <property type="molecule type" value="Genomic_DNA"/>
</dbReference>
<dbReference type="InterPro" id="IPR036661">
    <property type="entry name" value="Luciferase-like_sf"/>
</dbReference>
<dbReference type="PANTHER" id="PTHR30137">
    <property type="entry name" value="LUCIFERASE-LIKE MONOOXYGENASE"/>
    <property type="match status" value="1"/>
</dbReference>
<dbReference type="InterPro" id="IPR050766">
    <property type="entry name" value="Bact_Lucif_Oxidored"/>
</dbReference>
<evidence type="ECO:0000313" key="8">
    <source>
        <dbReference type="EMBL" id="CAB4678686.1"/>
    </source>
</evidence>
<dbReference type="AlphaFoldDB" id="A0A6J6KQA3"/>
<dbReference type="Gene3D" id="3.20.20.30">
    <property type="entry name" value="Luciferase-like domain"/>
    <property type="match status" value="1"/>
</dbReference>
<evidence type="ECO:0000313" key="5">
    <source>
        <dbReference type="EMBL" id="CAB4554769.1"/>
    </source>
</evidence>
<dbReference type="GO" id="GO:0016705">
    <property type="term" value="F:oxidoreductase activity, acting on paired donors, with incorporation or reduction of molecular oxygen"/>
    <property type="evidence" value="ECO:0007669"/>
    <property type="project" value="InterPro"/>
</dbReference>
<dbReference type="EMBL" id="CAEZVV010000100">
    <property type="protein sequence ID" value="CAB4651997.1"/>
    <property type="molecule type" value="Genomic_DNA"/>
</dbReference>
<dbReference type="EMBL" id="CAEZTR010000088">
    <property type="protein sequence ID" value="CAB4583100.1"/>
    <property type="molecule type" value="Genomic_DNA"/>
</dbReference>
<name>A0A6J6KQA3_9ZZZZ</name>
<dbReference type="GO" id="GO:0005829">
    <property type="term" value="C:cytosol"/>
    <property type="evidence" value="ECO:0007669"/>
    <property type="project" value="TreeGrafter"/>
</dbReference>
<evidence type="ECO:0000313" key="7">
    <source>
        <dbReference type="EMBL" id="CAB4651997.1"/>
    </source>
</evidence>
<gene>
    <name evidence="5" type="ORF">UFOPK1495_01118</name>
    <name evidence="6" type="ORF">UFOPK1711_01334</name>
    <name evidence="7" type="ORF">UFOPK2143_01337</name>
    <name evidence="8" type="ORF">UFOPK2350_00847</name>
</gene>
<organism evidence="7">
    <name type="scientific">freshwater metagenome</name>
    <dbReference type="NCBI Taxonomy" id="449393"/>
    <lineage>
        <taxon>unclassified sequences</taxon>
        <taxon>metagenomes</taxon>
        <taxon>ecological metagenomes</taxon>
    </lineage>
</organism>
<sequence>MAFFGIRFDMRMPATAPGTRADRYAASIDMVEWADSLGFVTAVLSEHHGSPDGYLPSPLPLAAAMAARSSNIRIGISAMVSSFHDPLRLAEDVAVVDLISGGRLDLTLTNGYVGSEFEMFDVPLSKRAARTTEAVATLKQAWTGEPFEFRGRTVQVLPTPAQVGGPPISLGGSVEAAARRAARIGDGFIPSTPDIWEFYVDECAKLGKPDPGPYMGGDTSVIHVATDVDQGWDELAPYAMHEVNAYGDWAASAGIEGATGFVRVNDSDALRATGQYRVVTPEELVAELTEKGPFAFCMLHPLVGGLPPEFAWKSLKLIETQVIPNL</sequence>
<evidence type="ECO:0000313" key="6">
    <source>
        <dbReference type="EMBL" id="CAB4583100.1"/>
    </source>
</evidence>
<feature type="domain" description="Luciferase-like" evidence="4">
    <location>
        <begin position="16"/>
        <end position="255"/>
    </location>
</feature>
<reference evidence="7" key="1">
    <citation type="submission" date="2020-05" db="EMBL/GenBank/DDBJ databases">
        <authorList>
            <person name="Chiriac C."/>
            <person name="Salcher M."/>
            <person name="Ghai R."/>
            <person name="Kavagutti S V."/>
        </authorList>
    </citation>
    <scope>NUCLEOTIDE SEQUENCE</scope>
</reference>
<evidence type="ECO:0000256" key="2">
    <source>
        <dbReference type="ARBA" id="ARBA00023002"/>
    </source>
</evidence>
<evidence type="ECO:0000256" key="1">
    <source>
        <dbReference type="ARBA" id="ARBA00022630"/>
    </source>
</evidence>
<dbReference type="InterPro" id="IPR011251">
    <property type="entry name" value="Luciferase-like_dom"/>
</dbReference>
<dbReference type="EMBL" id="CAEZXE010000063">
    <property type="protein sequence ID" value="CAB4678686.1"/>
    <property type="molecule type" value="Genomic_DNA"/>
</dbReference>
<keyword evidence="1" id="KW-0285">Flavoprotein</keyword>
<accession>A0A6J6KQA3</accession>
<keyword evidence="3" id="KW-0503">Monooxygenase</keyword>
<evidence type="ECO:0000256" key="3">
    <source>
        <dbReference type="ARBA" id="ARBA00023033"/>
    </source>
</evidence>
<evidence type="ECO:0000259" key="4">
    <source>
        <dbReference type="Pfam" id="PF00296"/>
    </source>
</evidence>
<protein>
    <submittedName>
        <fullName evidence="7">Unannotated protein</fullName>
    </submittedName>
</protein>
<dbReference type="GO" id="GO:0004497">
    <property type="term" value="F:monooxygenase activity"/>
    <property type="evidence" value="ECO:0007669"/>
    <property type="project" value="UniProtKB-KW"/>
</dbReference>
<proteinExistence type="predicted"/>
<dbReference type="SUPFAM" id="SSF51679">
    <property type="entry name" value="Bacterial luciferase-like"/>
    <property type="match status" value="1"/>
</dbReference>
<keyword evidence="2" id="KW-0560">Oxidoreductase</keyword>
<dbReference type="PANTHER" id="PTHR30137:SF16">
    <property type="entry name" value="BLL0895 PROTEIN"/>
    <property type="match status" value="1"/>
</dbReference>
<dbReference type="Pfam" id="PF00296">
    <property type="entry name" value="Bac_luciferase"/>
    <property type="match status" value="1"/>
</dbReference>